<dbReference type="EC" id="2.7.7.49" evidence="1"/>
<dbReference type="RefSeq" id="WP_138051421.1">
    <property type="nucleotide sequence ID" value="NZ_VAWE01000001.1"/>
</dbReference>
<dbReference type="OrthoDB" id="1550386at2"/>
<accession>A0A5R9DWP6</accession>
<evidence type="ECO:0000259" key="11">
    <source>
        <dbReference type="PROSITE" id="PS50878"/>
    </source>
</evidence>
<dbReference type="InterPro" id="IPR030931">
    <property type="entry name" value="Group_II_RT_mat"/>
</dbReference>
<dbReference type="PROSITE" id="PS50878">
    <property type="entry name" value="RT_POL"/>
    <property type="match status" value="1"/>
</dbReference>
<evidence type="ECO:0000256" key="1">
    <source>
        <dbReference type="ARBA" id="ARBA00012493"/>
    </source>
</evidence>
<keyword evidence="13" id="KW-1185">Reference proteome</keyword>
<dbReference type="Proteomes" id="UP000305921">
    <property type="component" value="Unassembled WGS sequence"/>
</dbReference>
<evidence type="ECO:0000256" key="7">
    <source>
        <dbReference type="ARBA" id="ARBA00023118"/>
    </source>
</evidence>
<organism evidence="12 13">
    <name type="scientific">Streptomyces marianii</name>
    <dbReference type="NCBI Taxonomy" id="1817406"/>
    <lineage>
        <taxon>Bacteria</taxon>
        <taxon>Bacillati</taxon>
        <taxon>Actinomycetota</taxon>
        <taxon>Actinomycetes</taxon>
        <taxon>Kitasatosporales</taxon>
        <taxon>Streptomycetaceae</taxon>
        <taxon>Streptomyces</taxon>
    </lineage>
</organism>
<evidence type="ECO:0000256" key="6">
    <source>
        <dbReference type="ARBA" id="ARBA00022918"/>
    </source>
</evidence>
<keyword evidence="5" id="KW-0460">Magnesium</keyword>
<dbReference type="GO" id="GO:0046872">
    <property type="term" value="F:metal ion binding"/>
    <property type="evidence" value="ECO:0007669"/>
    <property type="project" value="UniProtKB-KW"/>
</dbReference>
<reference evidence="12 13" key="1">
    <citation type="submission" date="2019-05" db="EMBL/GenBank/DDBJ databases">
        <title>Streptomyces marianii sp. nov., a novel marine actinomycete from southern coast of India.</title>
        <authorList>
            <person name="Iniyan A.M."/>
            <person name="Wink J."/>
            <person name="Ramprasad E."/>
            <person name="Ramana C.V."/>
            <person name="Bunk B."/>
            <person name="Sproer C."/>
            <person name="Joseph F.-J.R.S."/>
            <person name="Vincent S.G.P."/>
        </authorList>
    </citation>
    <scope>NUCLEOTIDE SEQUENCE [LARGE SCALE GENOMIC DNA]</scope>
    <source>
        <strain evidence="12 13">ICN19</strain>
    </source>
</reference>
<comment type="caution">
    <text evidence="12">The sequence shown here is derived from an EMBL/GenBank/DDBJ whole genome shotgun (WGS) entry which is preliminary data.</text>
</comment>
<dbReference type="InterPro" id="IPR000123">
    <property type="entry name" value="Reverse_transcriptase_msDNA"/>
</dbReference>
<evidence type="ECO:0000256" key="9">
    <source>
        <dbReference type="ARBA" id="ARBA00048173"/>
    </source>
</evidence>
<keyword evidence="6 12" id="KW-0695">RNA-directed DNA polymerase</keyword>
<dbReference type="PRINTS" id="PR00866">
    <property type="entry name" value="RNADNAPOLMS"/>
</dbReference>
<evidence type="ECO:0000256" key="5">
    <source>
        <dbReference type="ARBA" id="ARBA00022842"/>
    </source>
</evidence>
<evidence type="ECO:0000256" key="4">
    <source>
        <dbReference type="ARBA" id="ARBA00022723"/>
    </source>
</evidence>
<evidence type="ECO:0000256" key="3">
    <source>
        <dbReference type="ARBA" id="ARBA00022695"/>
    </source>
</evidence>
<keyword evidence="3 12" id="KW-0548">Nucleotidyltransferase</keyword>
<comment type="similarity">
    <text evidence="8">Belongs to the bacterial reverse transcriptase family.</text>
</comment>
<evidence type="ECO:0000313" key="13">
    <source>
        <dbReference type="Proteomes" id="UP000305921"/>
    </source>
</evidence>
<keyword evidence="2 12" id="KW-0808">Transferase</keyword>
<dbReference type="PANTHER" id="PTHR34047">
    <property type="entry name" value="NUCLEAR INTRON MATURASE 1, MITOCHONDRIAL-RELATED"/>
    <property type="match status" value="1"/>
</dbReference>
<comment type="catalytic activity">
    <reaction evidence="9">
        <text>DNA(n) + a 2'-deoxyribonucleoside 5'-triphosphate = DNA(n+1) + diphosphate</text>
        <dbReference type="Rhea" id="RHEA:22508"/>
        <dbReference type="Rhea" id="RHEA-COMP:17339"/>
        <dbReference type="Rhea" id="RHEA-COMP:17340"/>
        <dbReference type="ChEBI" id="CHEBI:33019"/>
        <dbReference type="ChEBI" id="CHEBI:61560"/>
        <dbReference type="ChEBI" id="CHEBI:173112"/>
        <dbReference type="EC" id="2.7.7.49"/>
    </reaction>
</comment>
<gene>
    <name evidence="12" type="primary">ltrA</name>
    <name evidence="12" type="ORF">FEF34_00835</name>
</gene>
<name>A0A5R9DWP6_9ACTN</name>
<evidence type="ECO:0000313" key="12">
    <source>
        <dbReference type="EMBL" id="TLQ42010.1"/>
    </source>
</evidence>
<dbReference type="AlphaFoldDB" id="A0A5R9DWP6"/>
<dbReference type="GO" id="GO:0003723">
    <property type="term" value="F:RNA binding"/>
    <property type="evidence" value="ECO:0007669"/>
    <property type="project" value="InterPro"/>
</dbReference>
<dbReference type="GO" id="GO:0003964">
    <property type="term" value="F:RNA-directed DNA polymerase activity"/>
    <property type="evidence" value="ECO:0007669"/>
    <property type="project" value="UniProtKB-KW"/>
</dbReference>
<dbReference type="PANTHER" id="PTHR34047:SF8">
    <property type="entry name" value="PROTEIN YKFC"/>
    <property type="match status" value="1"/>
</dbReference>
<protein>
    <recommendedName>
        <fullName evidence="1">RNA-directed DNA polymerase</fullName>
        <ecNumber evidence="1">2.7.7.49</ecNumber>
    </recommendedName>
</protein>
<evidence type="ECO:0000256" key="2">
    <source>
        <dbReference type="ARBA" id="ARBA00022679"/>
    </source>
</evidence>
<evidence type="ECO:0000256" key="8">
    <source>
        <dbReference type="ARBA" id="ARBA00034120"/>
    </source>
</evidence>
<dbReference type="CDD" id="cd01651">
    <property type="entry name" value="RT_G2_intron"/>
    <property type="match status" value="1"/>
</dbReference>
<dbReference type="GO" id="GO:0051607">
    <property type="term" value="P:defense response to virus"/>
    <property type="evidence" value="ECO:0007669"/>
    <property type="project" value="UniProtKB-KW"/>
</dbReference>
<keyword evidence="4" id="KW-0479">Metal-binding</keyword>
<dbReference type="InterPro" id="IPR000477">
    <property type="entry name" value="RT_dom"/>
</dbReference>
<dbReference type="Pfam" id="PF00078">
    <property type="entry name" value="RVT_1"/>
    <property type="match status" value="1"/>
</dbReference>
<feature type="domain" description="Reverse transcriptase" evidence="11">
    <location>
        <begin position="94"/>
        <end position="328"/>
    </location>
</feature>
<dbReference type="EMBL" id="VAWE01000001">
    <property type="protein sequence ID" value="TLQ42010.1"/>
    <property type="molecule type" value="Genomic_DNA"/>
</dbReference>
<evidence type="ECO:0000256" key="10">
    <source>
        <dbReference type="SAM" id="MobiDB-lite"/>
    </source>
</evidence>
<dbReference type="SUPFAM" id="SSF56672">
    <property type="entry name" value="DNA/RNA polymerases"/>
    <property type="match status" value="1"/>
</dbReference>
<dbReference type="NCBIfam" id="TIGR04416">
    <property type="entry name" value="group_II_RT_mat"/>
    <property type="match status" value="1"/>
</dbReference>
<dbReference type="InterPro" id="IPR013597">
    <property type="entry name" value="Mat_intron_G2"/>
</dbReference>
<keyword evidence="7" id="KW-0051">Antiviral defense</keyword>
<dbReference type="Pfam" id="PF08388">
    <property type="entry name" value="GIIM"/>
    <property type="match status" value="1"/>
</dbReference>
<dbReference type="InterPro" id="IPR051083">
    <property type="entry name" value="GrpII_Intron_Splice-Mob/Def"/>
</dbReference>
<sequence>MSAVSARSIRREEGTAGPGGRPLDKVRALRRTLYRCAKQEPERRFHALYGHVHRMDVLRRAWAGVCENRGAPGVDGVSVDAVAASGVDAFLQDLAEQLRTYTYRPSVLRRVKIPKPGRPGEFRPLSIPTVADRVVMTAAKLVLEPVFEAGFTEASYGFRPKRSAIDACEGVRLSVNQGREWVFEADIRDCFGTIDHEALMAQVARRVVDRPMLKLIRAWLRMGVLEGGVTSPTGAGTPQGSPVSPLLANIALHVLDEAWQDEGRRLGVLVRYCDDFVVLSPTSQRAEQARELAARVLDRLGMRLHPEKSGITCLSRGGRGFDFLGFHHRKVESWRWRGKFYLQRWPSVRAMRVLRDKVRAATGRSKIERPVAAVVADLNPVLRGWGAYFRNGNSGRKFNAVDGYVHERLAILASRKHGLRGRNWTTRFTYGWITRLGVYRLTGTVRRATAHASR</sequence>
<feature type="region of interest" description="Disordered" evidence="10">
    <location>
        <begin position="1"/>
        <end position="23"/>
    </location>
</feature>
<proteinExistence type="inferred from homology"/>
<dbReference type="InterPro" id="IPR043502">
    <property type="entry name" value="DNA/RNA_pol_sf"/>
</dbReference>